<dbReference type="STRING" id="1555112.LIP_1284"/>
<keyword evidence="3 4" id="KW-0131">Cell cycle</keyword>
<sequence>MLGRLGPGPDGRLELVSGEAWVVRAAYRLLRHLYRAPLEIAYRRSPQGRASRYVVRVSTGAATRVILRSLGIGRLPPEGDLDRAGHGTDCPWAYLRGIFLARGSVNRPGRAYHLELVCESAAVHRRVGRLLEGTGLRAGTAARRGMLLHYLKGVDQVVAFLQGIGADRAVLELESSRALKGMRNQVNRMVNAETANLEKSVAASLRQAEAIRRLQRSGRLAGLPDPLRAVARARLRHPDLSLRELGLALRPPVPKSTVEYRMNRLMRLAGQLPARGDTH</sequence>
<keyword evidence="2 4" id="KW-0238">DNA-binding</keyword>
<dbReference type="InterPro" id="IPR039518">
    <property type="entry name" value="WhiA_LAGLIDADG_dom"/>
</dbReference>
<evidence type="ECO:0000256" key="1">
    <source>
        <dbReference type="ARBA" id="ARBA00022618"/>
    </source>
</evidence>
<dbReference type="PANTHER" id="PTHR37307:SF1">
    <property type="entry name" value="CELL DIVISION PROTEIN WHIA-RELATED"/>
    <property type="match status" value="1"/>
</dbReference>
<dbReference type="PANTHER" id="PTHR37307">
    <property type="entry name" value="CELL DIVISION PROTEIN WHIA-RELATED"/>
    <property type="match status" value="1"/>
</dbReference>
<evidence type="ECO:0000259" key="6">
    <source>
        <dbReference type="Pfam" id="PF14527"/>
    </source>
</evidence>
<gene>
    <name evidence="4" type="primary">whiA</name>
    <name evidence="7" type="ORF">LIP_1284</name>
</gene>
<reference evidence="8" key="1">
    <citation type="submission" date="2015-07" db="EMBL/GenBank/DDBJ databases">
        <title>Complete genome sequence and phylogenetic analysis of Limnochorda pilosa.</title>
        <authorList>
            <person name="Watanabe M."/>
            <person name="Kojima H."/>
            <person name="Fukui M."/>
        </authorList>
    </citation>
    <scope>NUCLEOTIDE SEQUENCE [LARGE SCALE GENOMIC DNA]</scope>
    <source>
        <strain evidence="8">HC45</strain>
    </source>
</reference>
<evidence type="ECO:0000256" key="4">
    <source>
        <dbReference type="HAMAP-Rule" id="MF_01420"/>
    </source>
</evidence>
<feature type="domain" description="Sporulation regulator WhiA C-terminal" evidence="5">
    <location>
        <begin position="186"/>
        <end position="269"/>
    </location>
</feature>
<evidence type="ECO:0000313" key="8">
    <source>
        <dbReference type="Proteomes" id="UP000065807"/>
    </source>
</evidence>
<dbReference type="AlphaFoldDB" id="A0A0K2SJ41"/>
<dbReference type="NCBIfam" id="TIGR00647">
    <property type="entry name" value="DNA_bind_WhiA"/>
    <property type="match status" value="1"/>
</dbReference>
<dbReference type="Proteomes" id="UP000065807">
    <property type="component" value="Chromosome"/>
</dbReference>
<protein>
    <recommendedName>
        <fullName evidence="4">Probable cell division protein WhiA</fullName>
    </recommendedName>
</protein>
<accession>A0A0K2SJ41</accession>
<proteinExistence type="inferred from homology"/>
<evidence type="ECO:0000259" key="5">
    <source>
        <dbReference type="Pfam" id="PF02650"/>
    </source>
</evidence>
<dbReference type="InterPro" id="IPR023054">
    <property type="entry name" value="Sporulation_regulator_WhiA_C"/>
</dbReference>
<reference evidence="8" key="2">
    <citation type="journal article" date="2016" name="Int. J. Syst. Evol. Microbiol.">
        <title>Complete genome sequence and cell structure of Limnochorda pilosa, a Gram-negative spore-former within the phylum Firmicutes.</title>
        <authorList>
            <person name="Watanabe M."/>
            <person name="Kojima H."/>
            <person name="Fukui M."/>
        </authorList>
    </citation>
    <scope>NUCLEOTIDE SEQUENCE [LARGE SCALE GENOMIC DNA]</scope>
    <source>
        <strain evidence="8">HC45</strain>
    </source>
</reference>
<keyword evidence="1 4" id="KW-0132">Cell division</keyword>
<dbReference type="EMBL" id="AP014924">
    <property type="protein sequence ID" value="BAS27141.1"/>
    <property type="molecule type" value="Genomic_DNA"/>
</dbReference>
<dbReference type="GO" id="GO:0043937">
    <property type="term" value="P:regulation of sporulation"/>
    <property type="evidence" value="ECO:0007669"/>
    <property type="project" value="InterPro"/>
</dbReference>
<evidence type="ECO:0000256" key="3">
    <source>
        <dbReference type="ARBA" id="ARBA00023306"/>
    </source>
</evidence>
<feature type="domain" description="WhiA LAGLIDADG-like" evidence="6">
    <location>
        <begin position="93"/>
        <end position="183"/>
    </location>
</feature>
<keyword evidence="8" id="KW-1185">Reference proteome</keyword>
<dbReference type="GO" id="GO:0051301">
    <property type="term" value="P:cell division"/>
    <property type="evidence" value="ECO:0007669"/>
    <property type="project" value="UniProtKB-UniRule"/>
</dbReference>
<dbReference type="KEGG" id="lpil:LIP_1284"/>
<evidence type="ECO:0000256" key="2">
    <source>
        <dbReference type="ARBA" id="ARBA00023125"/>
    </source>
</evidence>
<dbReference type="GO" id="GO:0003677">
    <property type="term" value="F:DNA binding"/>
    <property type="evidence" value="ECO:0007669"/>
    <property type="project" value="UniProtKB-UniRule"/>
</dbReference>
<dbReference type="Gene3D" id="3.10.28.10">
    <property type="entry name" value="Homing endonucleases"/>
    <property type="match status" value="1"/>
</dbReference>
<organism evidence="7 8">
    <name type="scientific">Limnochorda pilosa</name>
    <dbReference type="NCBI Taxonomy" id="1555112"/>
    <lineage>
        <taxon>Bacteria</taxon>
        <taxon>Bacillati</taxon>
        <taxon>Bacillota</taxon>
        <taxon>Limnochordia</taxon>
        <taxon>Limnochordales</taxon>
        <taxon>Limnochordaceae</taxon>
        <taxon>Limnochorda</taxon>
    </lineage>
</organism>
<dbReference type="InterPro" id="IPR027434">
    <property type="entry name" value="Homing_endonucl"/>
</dbReference>
<dbReference type="InterPro" id="IPR003802">
    <property type="entry name" value="Sporulation_regulator_WhiA"/>
</dbReference>
<dbReference type="SUPFAM" id="SSF55608">
    <property type="entry name" value="Homing endonucleases"/>
    <property type="match status" value="1"/>
</dbReference>
<evidence type="ECO:0000313" key="7">
    <source>
        <dbReference type="EMBL" id="BAS27141.1"/>
    </source>
</evidence>
<dbReference type="Pfam" id="PF02650">
    <property type="entry name" value="HTH_WhiA"/>
    <property type="match status" value="1"/>
</dbReference>
<name>A0A0K2SJ41_LIMPI</name>
<dbReference type="HAMAP" id="MF_01420">
    <property type="entry name" value="HTH_type_WhiA"/>
    <property type="match status" value="1"/>
</dbReference>
<comment type="similarity">
    <text evidence="4">Belongs to the WhiA family.</text>
</comment>
<comment type="function">
    <text evidence="4">Involved in cell division and chromosome segregation.</text>
</comment>
<dbReference type="Pfam" id="PF14527">
    <property type="entry name" value="LAGLIDADG_WhiA"/>
    <property type="match status" value="1"/>
</dbReference>